<protein>
    <submittedName>
        <fullName evidence="2">Sugar diacid utilization regulator</fullName>
    </submittedName>
</protein>
<evidence type="ECO:0000313" key="3">
    <source>
        <dbReference type="Proteomes" id="UP000554054"/>
    </source>
</evidence>
<dbReference type="PANTHER" id="PTHR33744:SF17">
    <property type="entry name" value="CONSERVED PROTEIN"/>
    <property type="match status" value="1"/>
</dbReference>
<dbReference type="Proteomes" id="UP000554054">
    <property type="component" value="Unassembled WGS sequence"/>
</dbReference>
<proteinExistence type="predicted"/>
<dbReference type="InterPro" id="IPR025736">
    <property type="entry name" value="PucR_C-HTH_dom"/>
</dbReference>
<organism evidence="2 3">
    <name type="scientific">Janibacter cremeus</name>
    <dbReference type="NCBI Taxonomy" id="1285192"/>
    <lineage>
        <taxon>Bacteria</taxon>
        <taxon>Bacillati</taxon>
        <taxon>Actinomycetota</taxon>
        <taxon>Actinomycetes</taxon>
        <taxon>Micrococcales</taxon>
        <taxon>Intrasporangiaceae</taxon>
        <taxon>Janibacter</taxon>
    </lineage>
</organism>
<keyword evidence="3" id="KW-1185">Reference proteome</keyword>
<dbReference type="AlphaFoldDB" id="A0A852VP49"/>
<dbReference type="EMBL" id="JACCAE010000001">
    <property type="protein sequence ID" value="NYF97240.1"/>
    <property type="molecule type" value="Genomic_DNA"/>
</dbReference>
<evidence type="ECO:0000259" key="1">
    <source>
        <dbReference type="Pfam" id="PF13556"/>
    </source>
</evidence>
<dbReference type="PANTHER" id="PTHR33744">
    <property type="entry name" value="CARBOHYDRATE DIACID REGULATOR"/>
    <property type="match status" value="1"/>
</dbReference>
<dbReference type="InterPro" id="IPR051448">
    <property type="entry name" value="CdaR-like_regulators"/>
</dbReference>
<evidence type="ECO:0000313" key="2">
    <source>
        <dbReference type="EMBL" id="NYF97240.1"/>
    </source>
</evidence>
<sequence>MDLQELVDEASAILQAPVTLEDRRLRLLAFAAHDATTDRVRVETVLGRGAGPRTREWFESFDIARARGPVHVPANPEREIAARLCLPARARGVVRGYLWAVEPPEGLAPERIRAAQALATGAGEALARVTSRRRETERLLLDLIETGAQGRGGIARELADDLAVASSARIVVAVLGGAPGVQLQVEQVHGPGGVPRDVAVAERAGDLVLLIPAGGPGSPVTDVVESAITGLARLGLPEVVAGVGDEVSLHEAGASDRRARAALRVVRPSTPAQPSGPAATRVHAWDSLGVTRLLGGRGADELVEAVRTPAVTALLAGPEELVETVWVHLEEAGSVAATAARLGLHRQSVYHRIHRIEALTGLDLSRGRDRLELHLALVVLRTI</sequence>
<comment type="caution">
    <text evidence="2">The sequence shown here is derived from an EMBL/GenBank/DDBJ whole genome shotgun (WGS) entry which is preliminary data.</text>
</comment>
<reference evidence="2 3" key="1">
    <citation type="submission" date="2020-07" db="EMBL/GenBank/DDBJ databases">
        <title>Sequencing the genomes of 1000 actinobacteria strains.</title>
        <authorList>
            <person name="Klenk H.-P."/>
        </authorList>
    </citation>
    <scope>NUCLEOTIDE SEQUENCE [LARGE SCALE GENOMIC DNA]</scope>
    <source>
        <strain evidence="2 3">DSM 26154</strain>
    </source>
</reference>
<name>A0A852VP49_9MICO</name>
<dbReference type="Pfam" id="PF13556">
    <property type="entry name" value="HTH_30"/>
    <property type="match status" value="1"/>
</dbReference>
<dbReference type="InterPro" id="IPR042070">
    <property type="entry name" value="PucR_C-HTH_sf"/>
</dbReference>
<accession>A0A852VP49</accession>
<feature type="domain" description="PucR C-terminal helix-turn-helix" evidence="1">
    <location>
        <begin position="321"/>
        <end position="378"/>
    </location>
</feature>
<dbReference type="RefSeq" id="WP_185990200.1">
    <property type="nucleotide sequence ID" value="NZ_JACCAE010000001.1"/>
</dbReference>
<gene>
    <name evidence="2" type="ORF">BJY20_000632</name>
</gene>
<dbReference type="Gene3D" id="1.10.10.2840">
    <property type="entry name" value="PucR C-terminal helix-turn-helix domain"/>
    <property type="match status" value="1"/>
</dbReference>